<feature type="transmembrane region" description="Helical" evidence="1">
    <location>
        <begin position="74"/>
        <end position="93"/>
    </location>
</feature>
<proteinExistence type="predicted"/>
<sequence length="185" mass="21134">MSVNKRILEEKSNQELEEYIKPESKFIPEANQYAYEILKSRGRIFTDEENERFSTTLIDKNSTNKIIHSNYKKAAELLYISAFLGIGNLIWKYDTLHSGFEIFIAIIVLAFAFTLAYITSKGIEWFKYLLLVLLGLGLLGIPFIISNIKNDPVVGIINIVQTILQIWALVLLFKIPKVADTSQTI</sequence>
<dbReference type="Proteomes" id="UP001629058">
    <property type="component" value="Unassembled WGS sequence"/>
</dbReference>
<feature type="transmembrane region" description="Helical" evidence="1">
    <location>
        <begin position="152"/>
        <end position="173"/>
    </location>
</feature>
<feature type="transmembrane region" description="Helical" evidence="1">
    <location>
        <begin position="99"/>
        <end position="118"/>
    </location>
</feature>
<feature type="transmembrane region" description="Helical" evidence="1">
    <location>
        <begin position="125"/>
        <end position="146"/>
    </location>
</feature>
<gene>
    <name evidence="2" type="ORF">ABS765_01220</name>
</gene>
<evidence type="ECO:0000313" key="3">
    <source>
        <dbReference type="Proteomes" id="UP001629058"/>
    </source>
</evidence>
<evidence type="ECO:0000256" key="1">
    <source>
        <dbReference type="SAM" id="Phobius"/>
    </source>
</evidence>
<keyword evidence="1" id="KW-0812">Transmembrane</keyword>
<evidence type="ECO:0008006" key="4">
    <source>
        <dbReference type="Google" id="ProtNLM"/>
    </source>
</evidence>
<protein>
    <recommendedName>
        <fullName evidence="4">TM2 domain-containing protein</fullName>
    </recommendedName>
</protein>
<name>A0ABW8XXZ2_9FLAO</name>
<keyword evidence="1" id="KW-1133">Transmembrane helix</keyword>
<organism evidence="2 3">
    <name type="scientific">Chryseobacterium terrae</name>
    <dbReference type="NCBI Taxonomy" id="3163299"/>
    <lineage>
        <taxon>Bacteria</taxon>
        <taxon>Pseudomonadati</taxon>
        <taxon>Bacteroidota</taxon>
        <taxon>Flavobacteriia</taxon>
        <taxon>Flavobacteriales</taxon>
        <taxon>Weeksellaceae</taxon>
        <taxon>Chryseobacterium group</taxon>
        <taxon>Chryseobacterium</taxon>
    </lineage>
</organism>
<dbReference type="EMBL" id="JBELPY010000001">
    <property type="protein sequence ID" value="MFL9832644.1"/>
    <property type="molecule type" value="Genomic_DNA"/>
</dbReference>
<keyword evidence="3" id="KW-1185">Reference proteome</keyword>
<comment type="caution">
    <text evidence="2">The sequence shown here is derived from an EMBL/GenBank/DDBJ whole genome shotgun (WGS) entry which is preliminary data.</text>
</comment>
<dbReference type="RefSeq" id="WP_408086742.1">
    <property type="nucleotide sequence ID" value="NZ_JBELPY010000001.1"/>
</dbReference>
<accession>A0ABW8XXZ2</accession>
<evidence type="ECO:0000313" key="2">
    <source>
        <dbReference type="EMBL" id="MFL9832644.1"/>
    </source>
</evidence>
<keyword evidence="1" id="KW-0472">Membrane</keyword>
<reference evidence="2 3" key="1">
    <citation type="submission" date="2024-06" db="EMBL/GenBank/DDBJ databases">
        <authorList>
            <person name="Kaempfer P."/>
            <person name="Viver T."/>
        </authorList>
    </citation>
    <scope>NUCLEOTIDE SEQUENCE [LARGE SCALE GENOMIC DNA]</scope>
    <source>
        <strain evidence="2 3">ST-37</strain>
    </source>
</reference>